<accession>A0AAV7LIW3</accession>
<dbReference type="Proteomes" id="UP001066276">
    <property type="component" value="Chromosome 11"/>
</dbReference>
<evidence type="ECO:0000313" key="3">
    <source>
        <dbReference type="Proteomes" id="UP001066276"/>
    </source>
</evidence>
<gene>
    <name evidence="2" type="ORF">NDU88_004532</name>
</gene>
<dbReference type="EMBL" id="JANPWB010000015">
    <property type="protein sequence ID" value="KAJ1091406.1"/>
    <property type="molecule type" value="Genomic_DNA"/>
</dbReference>
<feature type="region of interest" description="Disordered" evidence="1">
    <location>
        <begin position="119"/>
        <end position="143"/>
    </location>
</feature>
<sequence length="143" mass="15845">MQQLLSRSKRTGISARQDTLSPHLQHAGPQHPDQSGWCPTARSTTRPPRVTPRSKPPRGTPTLMGSRSQKRCRPGTWLPGHLQLHRQSRTAAVPLSGRSRVPSTVHTRVRLCTAKFYRTGPAQASPHTSSDPAWPRQTPRDAV</sequence>
<evidence type="ECO:0000256" key="1">
    <source>
        <dbReference type="SAM" id="MobiDB-lite"/>
    </source>
</evidence>
<comment type="caution">
    <text evidence="2">The sequence shown here is derived from an EMBL/GenBank/DDBJ whole genome shotgun (WGS) entry which is preliminary data.</text>
</comment>
<evidence type="ECO:0000313" key="2">
    <source>
        <dbReference type="EMBL" id="KAJ1091406.1"/>
    </source>
</evidence>
<reference evidence="2" key="1">
    <citation type="journal article" date="2022" name="bioRxiv">
        <title>Sequencing and chromosome-scale assembly of the giantPleurodeles waltlgenome.</title>
        <authorList>
            <person name="Brown T."/>
            <person name="Elewa A."/>
            <person name="Iarovenko S."/>
            <person name="Subramanian E."/>
            <person name="Araus A.J."/>
            <person name="Petzold A."/>
            <person name="Susuki M."/>
            <person name="Suzuki K.-i.T."/>
            <person name="Hayashi T."/>
            <person name="Toyoda A."/>
            <person name="Oliveira C."/>
            <person name="Osipova E."/>
            <person name="Leigh N.D."/>
            <person name="Simon A."/>
            <person name="Yun M.H."/>
        </authorList>
    </citation>
    <scope>NUCLEOTIDE SEQUENCE</scope>
    <source>
        <strain evidence="2">20211129_DDA</strain>
        <tissue evidence="2">Liver</tissue>
    </source>
</reference>
<feature type="compositionally biased region" description="Low complexity" evidence="1">
    <location>
        <begin position="39"/>
        <end position="53"/>
    </location>
</feature>
<protein>
    <submittedName>
        <fullName evidence="2">Uncharacterized protein</fullName>
    </submittedName>
</protein>
<organism evidence="2 3">
    <name type="scientific">Pleurodeles waltl</name>
    <name type="common">Iberian ribbed newt</name>
    <dbReference type="NCBI Taxonomy" id="8319"/>
    <lineage>
        <taxon>Eukaryota</taxon>
        <taxon>Metazoa</taxon>
        <taxon>Chordata</taxon>
        <taxon>Craniata</taxon>
        <taxon>Vertebrata</taxon>
        <taxon>Euteleostomi</taxon>
        <taxon>Amphibia</taxon>
        <taxon>Batrachia</taxon>
        <taxon>Caudata</taxon>
        <taxon>Salamandroidea</taxon>
        <taxon>Salamandridae</taxon>
        <taxon>Pleurodelinae</taxon>
        <taxon>Pleurodeles</taxon>
    </lineage>
</organism>
<proteinExistence type="predicted"/>
<name>A0AAV7LIW3_PLEWA</name>
<feature type="region of interest" description="Disordered" evidence="1">
    <location>
        <begin position="1"/>
        <end position="101"/>
    </location>
</feature>
<keyword evidence="3" id="KW-1185">Reference proteome</keyword>
<dbReference type="AlphaFoldDB" id="A0AAV7LIW3"/>